<dbReference type="RefSeq" id="WP_115365315.1">
    <property type="nucleotide sequence ID" value="NZ_QBKA01000001.1"/>
</dbReference>
<proteinExistence type="predicted"/>
<evidence type="ECO:0000256" key="1">
    <source>
        <dbReference type="SAM" id="Phobius"/>
    </source>
</evidence>
<dbReference type="AlphaFoldDB" id="A0A369QUV1"/>
<dbReference type="EMBL" id="QBKA01000002">
    <property type="protein sequence ID" value="RDC59799.1"/>
    <property type="molecule type" value="Genomic_DNA"/>
</dbReference>
<feature type="transmembrane region" description="Helical" evidence="1">
    <location>
        <begin position="16"/>
        <end position="36"/>
    </location>
</feature>
<protein>
    <submittedName>
        <fullName evidence="3">Uncharacterized protein</fullName>
    </submittedName>
</protein>
<gene>
    <name evidence="3" type="ORF">HME9302_00020</name>
    <name evidence="2" type="ORF">HME9302_00994</name>
</gene>
<name>A0A369QUV1_9SPHN</name>
<keyword evidence="4" id="KW-1185">Reference proteome</keyword>
<evidence type="ECO:0000313" key="3">
    <source>
        <dbReference type="EMBL" id="RDC66569.1"/>
    </source>
</evidence>
<organism evidence="3 4">
    <name type="scientific">Alteripontixanthobacter maritimus</name>
    <dbReference type="NCBI Taxonomy" id="2161824"/>
    <lineage>
        <taxon>Bacteria</taxon>
        <taxon>Pseudomonadati</taxon>
        <taxon>Pseudomonadota</taxon>
        <taxon>Alphaproteobacteria</taxon>
        <taxon>Sphingomonadales</taxon>
        <taxon>Erythrobacteraceae</taxon>
        <taxon>Alteripontixanthobacter</taxon>
    </lineage>
</organism>
<accession>A0A369QUV1</accession>
<evidence type="ECO:0000313" key="2">
    <source>
        <dbReference type="EMBL" id="RDC59799.1"/>
    </source>
</evidence>
<keyword evidence="1" id="KW-0812">Transmembrane</keyword>
<reference evidence="3 4" key="1">
    <citation type="submission" date="2018-04" db="EMBL/GenBank/DDBJ databases">
        <title>Altererythrobacter sp. HME9302 genome sequencing and assembly.</title>
        <authorList>
            <person name="Kang H."/>
            <person name="Kim H."/>
            <person name="Joh K."/>
        </authorList>
    </citation>
    <scope>NUCLEOTIDE SEQUENCE [LARGE SCALE GENOMIC DNA]</scope>
    <source>
        <strain evidence="3 4">HME9302</strain>
    </source>
</reference>
<dbReference type="Proteomes" id="UP000253727">
    <property type="component" value="Unassembled WGS sequence"/>
</dbReference>
<keyword evidence="1" id="KW-0472">Membrane</keyword>
<dbReference type="EMBL" id="QBKA01000001">
    <property type="protein sequence ID" value="RDC66569.1"/>
    <property type="molecule type" value="Genomic_DNA"/>
</dbReference>
<evidence type="ECO:0000313" key="4">
    <source>
        <dbReference type="Proteomes" id="UP000253727"/>
    </source>
</evidence>
<keyword evidence="1" id="KW-1133">Transmembrane helix</keyword>
<sequence length="83" mass="8658">MDGPAATLIDKGEVGIAFYGLLFVIVALIGFCGVLLKSLSGRDKLIKDAFASLSQVSEKQSQANLSVAVALSRIESKLGMGND</sequence>
<comment type="caution">
    <text evidence="3">The sequence shown here is derived from an EMBL/GenBank/DDBJ whole genome shotgun (WGS) entry which is preliminary data.</text>
</comment>